<dbReference type="PROSITE" id="PS01351">
    <property type="entry name" value="MAPK"/>
    <property type="match status" value="1"/>
</dbReference>
<gene>
    <name evidence="6" type="ORF">Kalk_12205</name>
</gene>
<feature type="compositionally biased region" description="Polar residues" evidence="4">
    <location>
        <begin position="440"/>
        <end position="451"/>
    </location>
</feature>
<dbReference type="GO" id="GO:0005524">
    <property type="term" value="F:ATP binding"/>
    <property type="evidence" value="ECO:0007669"/>
    <property type="project" value="InterPro"/>
</dbReference>
<dbReference type="EMBL" id="CP022684">
    <property type="protein sequence ID" value="AUM13140.1"/>
    <property type="molecule type" value="Genomic_DNA"/>
</dbReference>
<dbReference type="InterPro" id="IPR028082">
    <property type="entry name" value="Peripla_BP_I"/>
</dbReference>
<dbReference type="PROSITE" id="PS50011">
    <property type="entry name" value="PROTEIN_KINASE_DOM"/>
    <property type="match status" value="1"/>
</dbReference>
<dbReference type="AlphaFoldDB" id="A0A2K9LLK9"/>
<feature type="region of interest" description="Disordered" evidence="4">
    <location>
        <begin position="376"/>
        <end position="399"/>
    </location>
</feature>
<evidence type="ECO:0000256" key="1">
    <source>
        <dbReference type="ARBA" id="ARBA00010062"/>
    </source>
</evidence>
<dbReference type="InterPro" id="IPR028081">
    <property type="entry name" value="Leu-bd"/>
</dbReference>
<evidence type="ECO:0000256" key="4">
    <source>
        <dbReference type="SAM" id="MobiDB-lite"/>
    </source>
</evidence>
<feature type="compositionally biased region" description="Polar residues" evidence="4">
    <location>
        <begin position="382"/>
        <end position="395"/>
    </location>
</feature>
<dbReference type="Proteomes" id="UP000235116">
    <property type="component" value="Chromosome"/>
</dbReference>
<keyword evidence="7" id="KW-1185">Reference proteome</keyword>
<organism evidence="6 7">
    <name type="scientific">Ketobacter alkanivorans</name>
    <dbReference type="NCBI Taxonomy" id="1917421"/>
    <lineage>
        <taxon>Bacteria</taxon>
        <taxon>Pseudomonadati</taxon>
        <taxon>Pseudomonadota</taxon>
        <taxon>Gammaproteobacteria</taxon>
        <taxon>Pseudomonadales</taxon>
        <taxon>Ketobacteraceae</taxon>
        <taxon>Ketobacter</taxon>
    </lineage>
</organism>
<feature type="region of interest" description="Disordered" evidence="4">
    <location>
        <begin position="412"/>
        <end position="451"/>
    </location>
</feature>
<name>A0A2K9LLK9_9GAMM</name>
<evidence type="ECO:0000256" key="3">
    <source>
        <dbReference type="ARBA" id="ARBA00022729"/>
    </source>
</evidence>
<dbReference type="GO" id="GO:0004674">
    <property type="term" value="F:protein serine/threonine kinase activity"/>
    <property type="evidence" value="ECO:0007669"/>
    <property type="project" value="UniProtKB-KW"/>
</dbReference>
<dbReference type="RefSeq" id="WP_101894519.1">
    <property type="nucleotide sequence ID" value="NZ_CP022684.1"/>
</dbReference>
<evidence type="ECO:0000313" key="7">
    <source>
        <dbReference type="Proteomes" id="UP000235116"/>
    </source>
</evidence>
<keyword evidence="2" id="KW-0418">Kinase</keyword>
<feature type="domain" description="Protein kinase" evidence="5">
    <location>
        <begin position="14"/>
        <end position="300"/>
    </location>
</feature>
<dbReference type="Pfam" id="PF00069">
    <property type="entry name" value="Pkinase"/>
    <property type="match status" value="1"/>
</dbReference>
<keyword evidence="2" id="KW-0723">Serine/threonine-protein kinase</keyword>
<dbReference type="SMART" id="SM00220">
    <property type="entry name" value="S_TKc"/>
    <property type="match status" value="1"/>
</dbReference>
<dbReference type="PROSITE" id="PS00108">
    <property type="entry name" value="PROTEIN_KINASE_ST"/>
    <property type="match status" value="1"/>
</dbReference>
<dbReference type="CDD" id="cd14014">
    <property type="entry name" value="STKc_PknB_like"/>
    <property type="match status" value="1"/>
</dbReference>
<evidence type="ECO:0000256" key="2">
    <source>
        <dbReference type="ARBA" id="ARBA00022527"/>
    </source>
</evidence>
<feature type="compositionally biased region" description="Low complexity" evidence="4">
    <location>
        <begin position="417"/>
        <end position="426"/>
    </location>
</feature>
<sequence>MTDPLIGRTLKDTYRIDAMLADGGMSRVYLAEQLSLARKVVVKMLLPSFYDDDFIQLFLREARICSQLNHPNIVSVLDFGHTEDGLVFLVMEYLEGASLADIVYKEKGLSLPNITWLMEPLCSAINAAHQHNVVHRDLKPGNVMVATLSGNDTTVKVVDFGISKPMHEENLKHTQLGTVMGTPGYLAPEQIRGANINHLADIYGIGAILHFMITGEAPYRGASREVIMAKQMRELPPPLSSYSLTDPACEILQPVVYKAMALEREQRFASTVELWQAFSQCLRDAGPSDTPTAPDNDPILFNLVCQGEMLGGFTADQIRAGLKQALRFSDAQLSALLSKKRITIKKDINEQEAKRYVTLFRHHGLVVHAEALDDRTRVVSPQARSTSHSMPQTPGSRPISVANFVQAGTSPFAHNVPSSPQSSQPSIDGYSNPAHRAEPSYSTNSPNEKAGSRTRNLWITVLCSIICIASIAIYAVPSWRYGITDHVIYGIGMAQPQRGVSHDRIQLGMSAAFSGSARELGRAMRMGAEAYFHQLNANGGIHGRTLHLKSLDDGYEPEQASHNMSEFLDNENGVFALLGNVGTPTSKAILPQLLENKMILFGAFSGAQILRNDPPDRYVFNYRASYGEETAALVHYFVSVLGITPKNIAVFYQDDSFGRDGLTGVANAIDQYGVSLNDLSTASYQRNSTRVMNAIALLRPEIHHLEGVIIVGTYPASSRFIKLMRINGYQGHFANVSFVGSAALAEELRESENNGGEGVIVSQVVPMYDAYASGVLEYQQAMKQHFPTEQPGFVSLEGYVAAKLFTMALINAGRYFTTEELVDELERLNNVDLGIGKPLSFSASDHQASHQVWGSIINQQGEFEALDLEKVRLE</sequence>
<protein>
    <recommendedName>
        <fullName evidence="5">Protein kinase domain-containing protein</fullName>
    </recommendedName>
</protein>
<dbReference type="InterPro" id="IPR011009">
    <property type="entry name" value="Kinase-like_dom_sf"/>
</dbReference>
<comment type="similarity">
    <text evidence="1">Belongs to the leucine-binding protein family.</text>
</comment>
<dbReference type="CDD" id="cd19978">
    <property type="entry name" value="PBP1_ABC_ligand_binding-like"/>
    <property type="match status" value="1"/>
</dbReference>
<dbReference type="OrthoDB" id="9147078at2"/>
<dbReference type="KEGG" id="kak:Kalk_12205"/>
<dbReference type="PANTHER" id="PTHR47235">
    <property type="entry name" value="BLR6548 PROTEIN"/>
    <property type="match status" value="1"/>
</dbReference>
<dbReference type="SUPFAM" id="SSF53822">
    <property type="entry name" value="Periplasmic binding protein-like I"/>
    <property type="match status" value="1"/>
</dbReference>
<accession>A0A2K9LLK9</accession>
<dbReference type="SUPFAM" id="SSF56112">
    <property type="entry name" value="Protein kinase-like (PK-like)"/>
    <property type="match status" value="1"/>
</dbReference>
<proteinExistence type="inferred from homology"/>
<dbReference type="PANTHER" id="PTHR47235:SF1">
    <property type="entry name" value="BLR6548 PROTEIN"/>
    <property type="match status" value="1"/>
</dbReference>
<evidence type="ECO:0000259" key="5">
    <source>
        <dbReference type="PROSITE" id="PS50011"/>
    </source>
</evidence>
<dbReference type="Gene3D" id="1.10.510.10">
    <property type="entry name" value="Transferase(Phosphotransferase) domain 1"/>
    <property type="match status" value="1"/>
</dbReference>
<dbReference type="InterPro" id="IPR008271">
    <property type="entry name" value="Ser/Thr_kinase_AS"/>
</dbReference>
<keyword evidence="3" id="KW-0732">Signal</keyword>
<dbReference type="InterPro" id="IPR003527">
    <property type="entry name" value="MAP_kinase_CS"/>
</dbReference>
<evidence type="ECO:0000313" key="6">
    <source>
        <dbReference type="EMBL" id="AUM13140.1"/>
    </source>
</evidence>
<dbReference type="InterPro" id="IPR000719">
    <property type="entry name" value="Prot_kinase_dom"/>
</dbReference>
<keyword evidence="2" id="KW-0808">Transferase</keyword>
<dbReference type="Pfam" id="PF13458">
    <property type="entry name" value="Peripla_BP_6"/>
    <property type="match status" value="1"/>
</dbReference>
<reference evidence="7" key="1">
    <citation type="submission" date="2017-08" db="EMBL/GenBank/DDBJ databases">
        <title>Direct submision.</title>
        <authorList>
            <person name="Kim S.-J."/>
            <person name="Rhee S.-K."/>
        </authorList>
    </citation>
    <scope>NUCLEOTIDE SEQUENCE [LARGE SCALE GENOMIC DNA]</scope>
    <source>
        <strain evidence="7">GI5</strain>
    </source>
</reference>
<dbReference type="Gene3D" id="3.40.50.2300">
    <property type="match status" value="2"/>
</dbReference>
<dbReference type="Gene3D" id="3.30.200.20">
    <property type="entry name" value="Phosphorylase Kinase, domain 1"/>
    <property type="match status" value="1"/>
</dbReference>